<sequence length="76" mass="8700">MVLHGKLNLENTEEILSSEDLPEKLLFLAVHLHSRHKSIDMVHGLHPKFLFFCSWGSLKPPLIQVGNSWWTGNLVI</sequence>
<proteinExistence type="predicted"/>
<evidence type="ECO:0000313" key="2">
    <source>
        <dbReference type="Proteomes" id="UP001054945"/>
    </source>
</evidence>
<reference evidence="1 2" key="1">
    <citation type="submission" date="2021-06" db="EMBL/GenBank/DDBJ databases">
        <title>Caerostris extrusa draft genome.</title>
        <authorList>
            <person name="Kono N."/>
            <person name="Arakawa K."/>
        </authorList>
    </citation>
    <scope>NUCLEOTIDE SEQUENCE [LARGE SCALE GENOMIC DNA]</scope>
</reference>
<keyword evidence="2" id="KW-1185">Reference proteome</keyword>
<protein>
    <submittedName>
        <fullName evidence="1">Uncharacterized protein</fullName>
    </submittedName>
</protein>
<gene>
    <name evidence="1" type="ORF">CEXT_115431</name>
</gene>
<dbReference type="Proteomes" id="UP001054945">
    <property type="component" value="Unassembled WGS sequence"/>
</dbReference>
<accession>A0AAV4MSN1</accession>
<name>A0AAV4MSN1_CAEEX</name>
<evidence type="ECO:0000313" key="1">
    <source>
        <dbReference type="EMBL" id="GIX74955.1"/>
    </source>
</evidence>
<dbReference type="EMBL" id="BPLR01002544">
    <property type="protein sequence ID" value="GIX74955.1"/>
    <property type="molecule type" value="Genomic_DNA"/>
</dbReference>
<dbReference type="AlphaFoldDB" id="A0AAV4MSN1"/>
<organism evidence="1 2">
    <name type="scientific">Caerostris extrusa</name>
    <name type="common">Bark spider</name>
    <name type="synonym">Caerostris bankana</name>
    <dbReference type="NCBI Taxonomy" id="172846"/>
    <lineage>
        <taxon>Eukaryota</taxon>
        <taxon>Metazoa</taxon>
        <taxon>Ecdysozoa</taxon>
        <taxon>Arthropoda</taxon>
        <taxon>Chelicerata</taxon>
        <taxon>Arachnida</taxon>
        <taxon>Araneae</taxon>
        <taxon>Araneomorphae</taxon>
        <taxon>Entelegynae</taxon>
        <taxon>Araneoidea</taxon>
        <taxon>Araneidae</taxon>
        <taxon>Caerostris</taxon>
    </lineage>
</organism>
<comment type="caution">
    <text evidence="1">The sequence shown here is derived from an EMBL/GenBank/DDBJ whole genome shotgun (WGS) entry which is preliminary data.</text>
</comment>